<comment type="caution">
    <text evidence="1">The sequence shown here is derived from an EMBL/GenBank/DDBJ whole genome shotgun (WGS) entry which is preliminary data.</text>
</comment>
<sequence>MIKFLRSLFARGKNPSIIEIDDSGSGSLYGGIMILLNDGENISYGEVSLKTFRIKDKKKRSAVVQKEIFKIIKKGLKNLSASPQKTILKICQGSLFNFSEKELEKKKFTVQRVQIRGETNDKAENLFHKILKDKFNITTKDPKDYKGENLRQFAILKKRRDFKNVKRFVNGVEKIIQSSP</sequence>
<evidence type="ECO:0000313" key="2">
    <source>
        <dbReference type="Proteomes" id="UP000177905"/>
    </source>
</evidence>
<protein>
    <submittedName>
        <fullName evidence="1">Uncharacterized protein</fullName>
    </submittedName>
</protein>
<dbReference type="EMBL" id="MEUA01000040">
    <property type="protein sequence ID" value="OGC14149.1"/>
    <property type="molecule type" value="Genomic_DNA"/>
</dbReference>
<proteinExistence type="predicted"/>
<gene>
    <name evidence="1" type="ORF">A2290_00535</name>
</gene>
<reference evidence="1 2" key="1">
    <citation type="journal article" date="2016" name="Nat. Commun.">
        <title>Thousands of microbial genomes shed light on interconnected biogeochemical processes in an aquifer system.</title>
        <authorList>
            <person name="Anantharaman K."/>
            <person name="Brown C.T."/>
            <person name="Hug L.A."/>
            <person name="Sharon I."/>
            <person name="Castelle C.J."/>
            <person name="Probst A.J."/>
            <person name="Thomas B.C."/>
            <person name="Singh A."/>
            <person name="Wilkins M.J."/>
            <person name="Karaoz U."/>
            <person name="Brodie E.L."/>
            <person name="Williams K.H."/>
            <person name="Hubbard S.S."/>
            <person name="Banfield J.F."/>
        </authorList>
    </citation>
    <scope>NUCLEOTIDE SEQUENCE [LARGE SCALE GENOMIC DNA]</scope>
</reference>
<accession>A0A1F4S189</accession>
<evidence type="ECO:0000313" key="1">
    <source>
        <dbReference type="EMBL" id="OGC14149.1"/>
    </source>
</evidence>
<dbReference type="AlphaFoldDB" id="A0A1F4S189"/>
<dbReference type="Proteomes" id="UP000177905">
    <property type="component" value="Unassembled WGS sequence"/>
</dbReference>
<organism evidence="1 2">
    <name type="scientific">candidate division WOR-1 bacterium RIFOXYB2_FULL_36_35</name>
    <dbReference type="NCBI Taxonomy" id="1802578"/>
    <lineage>
        <taxon>Bacteria</taxon>
        <taxon>Bacillati</taxon>
        <taxon>Saganbacteria</taxon>
    </lineage>
</organism>
<name>A0A1F4S189_UNCSA</name>